<evidence type="ECO:0000256" key="3">
    <source>
        <dbReference type="ARBA" id="ARBA00023163"/>
    </source>
</evidence>
<name>A0A542ZGR3_9MICO</name>
<dbReference type="RefSeq" id="WP_141787527.1">
    <property type="nucleotide sequence ID" value="NZ_BAAAKX010000013.1"/>
</dbReference>
<keyword evidence="6" id="KW-1185">Reference proteome</keyword>
<gene>
    <name evidence="5" type="ORF">FB474_0866</name>
</gene>
<dbReference type="OrthoDB" id="9809462at2"/>
<dbReference type="EMBL" id="VFOQ01000001">
    <property type="protein sequence ID" value="TQL59511.1"/>
    <property type="molecule type" value="Genomic_DNA"/>
</dbReference>
<proteinExistence type="predicted"/>
<accession>A0A542ZGR3</accession>
<keyword evidence="1" id="KW-0805">Transcription regulation</keyword>
<dbReference type="PANTHER" id="PTHR30154:SF34">
    <property type="entry name" value="TRANSCRIPTIONAL REGULATOR AZLB"/>
    <property type="match status" value="1"/>
</dbReference>
<evidence type="ECO:0000259" key="4">
    <source>
        <dbReference type="PROSITE" id="PS50956"/>
    </source>
</evidence>
<dbReference type="Gene3D" id="3.30.70.920">
    <property type="match status" value="1"/>
</dbReference>
<reference evidence="5 6" key="1">
    <citation type="submission" date="2019-06" db="EMBL/GenBank/DDBJ databases">
        <title>Sequencing the genomes of 1000 actinobacteria strains.</title>
        <authorList>
            <person name="Klenk H.-P."/>
        </authorList>
    </citation>
    <scope>NUCLEOTIDE SEQUENCE [LARGE SCALE GENOMIC DNA]</scope>
    <source>
        <strain evidence="5 6">DSM 18082</strain>
    </source>
</reference>
<keyword evidence="2" id="KW-0238">DNA-binding</keyword>
<dbReference type="InterPro" id="IPR019887">
    <property type="entry name" value="Tscrpt_reg_AsnC/Lrp_C"/>
</dbReference>
<dbReference type="InterPro" id="IPR019888">
    <property type="entry name" value="Tscrpt_reg_AsnC-like"/>
</dbReference>
<dbReference type="PRINTS" id="PR00033">
    <property type="entry name" value="HTHASNC"/>
</dbReference>
<comment type="caution">
    <text evidence="5">The sequence shown here is derived from an EMBL/GenBank/DDBJ whole genome shotgun (WGS) entry which is preliminary data.</text>
</comment>
<dbReference type="SUPFAM" id="SSF46785">
    <property type="entry name" value="Winged helix' DNA-binding domain"/>
    <property type="match status" value="1"/>
</dbReference>
<dbReference type="InterPro" id="IPR036388">
    <property type="entry name" value="WH-like_DNA-bd_sf"/>
</dbReference>
<organism evidence="5 6">
    <name type="scientific">Oryzihumus leptocrescens</name>
    <dbReference type="NCBI Taxonomy" id="297536"/>
    <lineage>
        <taxon>Bacteria</taxon>
        <taxon>Bacillati</taxon>
        <taxon>Actinomycetota</taxon>
        <taxon>Actinomycetes</taxon>
        <taxon>Micrococcales</taxon>
        <taxon>Intrasporangiaceae</taxon>
        <taxon>Oryzihumus</taxon>
    </lineage>
</organism>
<dbReference type="PANTHER" id="PTHR30154">
    <property type="entry name" value="LEUCINE-RESPONSIVE REGULATORY PROTEIN"/>
    <property type="match status" value="1"/>
</dbReference>
<dbReference type="Pfam" id="PF13412">
    <property type="entry name" value="HTH_24"/>
    <property type="match status" value="1"/>
</dbReference>
<dbReference type="Pfam" id="PF01037">
    <property type="entry name" value="AsnC_trans_reg"/>
    <property type="match status" value="1"/>
</dbReference>
<dbReference type="InterPro" id="IPR011008">
    <property type="entry name" value="Dimeric_a/b-barrel"/>
</dbReference>
<dbReference type="SMART" id="SM00344">
    <property type="entry name" value="HTH_ASNC"/>
    <property type="match status" value="1"/>
</dbReference>
<protein>
    <submittedName>
        <fullName evidence="5">AsnC family transcriptional regulator</fullName>
    </submittedName>
</protein>
<dbReference type="PROSITE" id="PS50956">
    <property type="entry name" value="HTH_ASNC_2"/>
    <property type="match status" value="1"/>
</dbReference>
<dbReference type="SUPFAM" id="SSF54909">
    <property type="entry name" value="Dimeric alpha+beta barrel"/>
    <property type="match status" value="1"/>
</dbReference>
<feature type="domain" description="HTH asnC-type" evidence="4">
    <location>
        <begin position="26"/>
        <end position="64"/>
    </location>
</feature>
<dbReference type="InterPro" id="IPR000485">
    <property type="entry name" value="AsnC-type_HTH_dom"/>
</dbReference>
<evidence type="ECO:0000313" key="5">
    <source>
        <dbReference type="EMBL" id="TQL59511.1"/>
    </source>
</evidence>
<keyword evidence="3" id="KW-0804">Transcription</keyword>
<sequence>MSIDDLDALILTTFTDDPQVGVLGAARAIGVARGTVQARLDRMQQRGVVRTFAPQVDPAAVGYPVTAFITLEIRQGRGHDPVVAHLSAIPEVLEAHTITGTGDLMIRVVARDNADLQRVIDRVVDDGHVLRASTVIALARQIAYRTLPLVQAAAEGSAQRGRQG</sequence>
<evidence type="ECO:0000256" key="1">
    <source>
        <dbReference type="ARBA" id="ARBA00023015"/>
    </source>
</evidence>
<evidence type="ECO:0000256" key="2">
    <source>
        <dbReference type="ARBA" id="ARBA00023125"/>
    </source>
</evidence>
<dbReference type="GO" id="GO:0005829">
    <property type="term" value="C:cytosol"/>
    <property type="evidence" value="ECO:0007669"/>
    <property type="project" value="TreeGrafter"/>
</dbReference>
<dbReference type="GO" id="GO:0043565">
    <property type="term" value="F:sequence-specific DNA binding"/>
    <property type="evidence" value="ECO:0007669"/>
    <property type="project" value="InterPro"/>
</dbReference>
<dbReference type="Proteomes" id="UP000319514">
    <property type="component" value="Unassembled WGS sequence"/>
</dbReference>
<dbReference type="AlphaFoldDB" id="A0A542ZGR3"/>
<dbReference type="Gene3D" id="1.10.10.10">
    <property type="entry name" value="Winged helix-like DNA-binding domain superfamily/Winged helix DNA-binding domain"/>
    <property type="match status" value="1"/>
</dbReference>
<dbReference type="InterPro" id="IPR036390">
    <property type="entry name" value="WH_DNA-bd_sf"/>
</dbReference>
<dbReference type="GO" id="GO:0043200">
    <property type="term" value="P:response to amino acid"/>
    <property type="evidence" value="ECO:0007669"/>
    <property type="project" value="TreeGrafter"/>
</dbReference>
<evidence type="ECO:0000313" key="6">
    <source>
        <dbReference type="Proteomes" id="UP000319514"/>
    </source>
</evidence>